<dbReference type="OrthoDB" id="9810449at2"/>
<dbReference type="SFLD" id="SFLDG01139">
    <property type="entry name" value="C2.A:_Pyridoxal_Phosphate_Phos"/>
    <property type="match status" value="1"/>
</dbReference>
<dbReference type="Pfam" id="PF13242">
    <property type="entry name" value="Hydrolase_like"/>
    <property type="match status" value="1"/>
</dbReference>
<dbReference type="AlphaFoldDB" id="A0A432MKE5"/>
<reference evidence="1 2" key="2">
    <citation type="submission" date="2019-01" db="EMBL/GenBank/DDBJ databases">
        <title>Tautonia sociabilis, a novel thermotolerant planctomycete of Isosphaeraceae family, isolated from a 4000 m deep subterranean habitat.</title>
        <authorList>
            <person name="Kovaleva O.L."/>
            <person name="Elcheninov A.G."/>
            <person name="Van Heerden E."/>
            <person name="Toshchakov S.V."/>
            <person name="Novikov A."/>
            <person name="Bonch-Osmolovskaya E.A."/>
            <person name="Kublanov I.V."/>
        </authorList>
    </citation>
    <scope>NUCLEOTIDE SEQUENCE [LARGE SCALE GENOMIC DNA]</scope>
    <source>
        <strain evidence="1 2">GM2012</strain>
    </source>
</reference>
<proteinExistence type="predicted"/>
<dbReference type="Proteomes" id="UP000280296">
    <property type="component" value="Unassembled WGS sequence"/>
</dbReference>
<dbReference type="Gene3D" id="3.40.50.1000">
    <property type="entry name" value="HAD superfamily/HAD-like"/>
    <property type="match status" value="2"/>
</dbReference>
<reference evidence="1 2" key="1">
    <citation type="submission" date="2018-12" db="EMBL/GenBank/DDBJ databases">
        <authorList>
            <person name="Toschakov S.V."/>
        </authorList>
    </citation>
    <scope>NUCLEOTIDE SEQUENCE [LARGE SCALE GENOMIC DNA]</scope>
    <source>
        <strain evidence="1 2">GM2012</strain>
    </source>
</reference>
<dbReference type="RefSeq" id="WP_126725387.1">
    <property type="nucleotide sequence ID" value="NZ_RYZH01000018.1"/>
</dbReference>
<dbReference type="InterPro" id="IPR023214">
    <property type="entry name" value="HAD_sf"/>
</dbReference>
<dbReference type="EMBL" id="RYZH01000018">
    <property type="protein sequence ID" value="RUL87677.1"/>
    <property type="molecule type" value="Genomic_DNA"/>
</dbReference>
<dbReference type="PANTHER" id="PTHR19288">
    <property type="entry name" value="4-NITROPHENYLPHOSPHATASE-RELATED"/>
    <property type="match status" value="1"/>
</dbReference>
<dbReference type="CDD" id="cd07530">
    <property type="entry name" value="HAD_Pase_UmpH-like"/>
    <property type="match status" value="1"/>
</dbReference>
<dbReference type="NCBIfam" id="TIGR01460">
    <property type="entry name" value="HAD-SF-IIA"/>
    <property type="match status" value="1"/>
</dbReference>
<protein>
    <submittedName>
        <fullName evidence="1">HAD family hydrolase</fullName>
    </submittedName>
</protein>
<dbReference type="PANTHER" id="PTHR19288:SF46">
    <property type="entry name" value="HALOACID DEHALOGENASE-LIKE HYDROLASE DOMAIN-CONTAINING PROTEIN 2"/>
    <property type="match status" value="1"/>
</dbReference>
<dbReference type="GO" id="GO:0016791">
    <property type="term" value="F:phosphatase activity"/>
    <property type="evidence" value="ECO:0007669"/>
    <property type="project" value="TreeGrafter"/>
</dbReference>
<dbReference type="SFLD" id="SFLDS00003">
    <property type="entry name" value="Haloacid_Dehalogenase"/>
    <property type="match status" value="1"/>
</dbReference>
<dbReference type="SUPFAM" id="SSF56784">
    <property type="entry name" value="HAD-like"/>
    <property type="match status" value="1"/>
</dbReference>
<keyword evidence="1" id="KW-0378">Hydrolase</keyword>
<evidence type="ECO:0000313" key="1">
    <source>
        <dbReference type="EMBL" id="RUL87677.1"/>
    </source>
</evidence>
<comment type="caution">
    <text evidence="1">The sequence shown here is derived from an EMBL/GenBank/DDBJ whole genome shotgun (WGS) entry which is preliminary data.</text>
</comment>
<gene>
    <name evidence="1" type="ORF">TsocGM_10835</name>
</gene>
<sequence>MAASFVIDMDGVIYHGHRLIPGAREFVDRLRAGGHPFLFLTNNSQWTPRDLRHRLAQMGIDVDDSVFQTSALATAEFLRSQRPGGSAFVVGGAGLTNALYEVGYHLTERDPDYVVVGDTRRYDYETIEHAIRLILGGARFIATNPDLTGPSETGLQPGCGALVAPIELATGRKPYFVGKPNPLMMRTALRKLGAHSSESYMVGDRMDTDIIGGTEAGMRTILVLSGVTGRDAIDAFPYRPTHVFDDVGQIPVDQLP</sequence>
<name>A0A432MKE5_9BACT</name>
<accession>A0A432MKE5</accession>
<evidence type="ECO:0000313" key="2">
    <source>
        <dbReference type="Proteomes" id="UP000280296"/>
    </source>
</evidence>
<keyword evidence="2" id="KW-1185">Reference proteome</keyword>
<organism evidence="1 2">
    <name type="scientific">Tautonia sociabilis</name>
    <dbReference type="NCBI Taxonomy" id="2080755"/>
    <lineage>
        <taxon>Bacteria</taxon>
        <taxon>Pseudomonadati</taxon>
        <taxon>Planctomycetota</taxon>
        <taxon>Planctomycetia</taxon>
        <taxon>Isosphaerales</taxon>
        <taxon>Isosphaeraceae</taxon>
        <taxon>Tautonia</taxon>
    </lineage>
</organism>
<dbReference type="GO" id="GO:0005737">
    <property type="term" value="C:cytoplasm"/>
    <property type="evidence" value="ECO:0007669"/>
    <property type="project" value="TreeGrafter"/>
</dbReference>
<dbReference type="InterPro" id="IPR006357">
    <property type="entry name" value="HAD-SF_hydro_IIA"/>
</dbReference>
<dbReference type="InterPro" id="IPR036412">
    <property type="entry name" value="HAD-like_sf"/>
</dbReference>
<dbReference type="Pfam" id="PF13344">
    <property type="entry name" value="Hydrolase_6"/>
    <property type="match status" value="1"/>
</dbReference>